<name>A0ABZ3E9F4_9GAMM</name>
<evidence type="ECO:0000313" key="3">
    <source>
        <dbReference type="Proteomes" id="UP001445268"/>
    </source>
</evidence>
<dbReference type="EMBL" id="CP152382">
    <property type="protein sequence ID" value="XAF56253.1"/>
    <property type="molecule type" value="Genomic_DNA"/>
</dbReference>
<feature type="signal peptide" evidence="1">
    <location>
        <begin position="1"/>
        <end position="21"/>
    </location>
</feature>
<organism evidence="2 3">
    <name type="scientific">Marinobacter alkaliphilus</name>
    <dbReference type="NCBI Taxonomy" id="254719"/>
    <lineage>
        <taxon>Bacteria</taxon>
        <taxon>Pseudomonadati</taxon>
        <taxon>Pseudomonadota</taxon>
        <taxon>Gammaproteobacteria</taxon>
        <taxon>Pseudomonadales</taxon>
        <taxon>Marinobacteraceae</taxon>
        <taxon>Marinobacter</taxon>
    </lineage>
</organism>
<gene>
    <name evidence="2" type="ORF">AAGT77_20240</name>
</gene>
<feature type="chain" id="PRO_5046174715" description="Curli production assembly/transport component CsgG" evidence="1">
    <location>
        <begin position="22"/>
        <end position="360"/>
    </location>
</feature>
<keyword evidence="2" id="KW-0614">Plasmid</keyword>
<evidence type="ECO:0000313" key="2">
    <source>
        <dbReference type="EMBL" id="XAF56253.1"/>
    </source>
</evidence>
<geneLocation type="plasmid" evidence="2 3">
    <name>unnamed2</name>
</geneLocation>
<evidence type="ECO:0000256" key="1">
    <source>
        <dbReference type="SAM" id="SignalP"/>
    </source>
</evidence>
<keyword evidence="1" id="KW-0732">Signal</keyword>
<dbReference type="RefSeq" id="WP_342632801.1">
    <property type="nucleotide sequence ID" value="NZ_CP152382.1"/>
</dbReference>
<reference evidence="2 3" key="1">
    <citation type="submission" date="2024-04" db="EMBL/GenBank/DDBJ databases">
        <title>Marinobacter sp. SBY-1.</title>
        <authorList>
            <person name="Pan C."/>
        </authorList>
    </citation>
    <scope>NUCLEOTIDE SEQUENCE [LARGE SCALE GENOMIC DNA]</scope>
    <source>
        <strain evidence="2 3">SBY-1</strain>
        <plasmid evidence="2 3">unnamed2</plasmid>
    </source>
</reference>
<accession>A0ABZ3E9F4</accession>
<evidence type="ECO:0008006" key="4">
    <source>
        <dbReference type="Google" id="ProtNLM"/>
    </source>
</evidence>
<dbReference type="Proteomes" id="UP001445268">
    <property type="component" value="Plasmid unnamed2"/>
</dbReference>
<proteinExistence type="predicted"/>
<sequence>MGRFLLFVTVLALFVSRVSYADSDSMVVSQGFGVSDTVEEATDLALTDAVKRATGALIVSRSVSSFGLSGASNNTKTVSVVNGLVRNYQVVSVDDAGRQGNVRVTVEAEVIPEAADNPRSDSGDGSVASWVGEARRVASISEAQRKLREYQRVLEGFLGNAYDQLQAGYFISPRRYVIDSVGPDQVEGRLLVDIIVNESYWDAYYEILKAMTPVNSQGNVLEGHLDDSKSVSAKTGVAVDHALADYLATPIPLAIGIKSPGGSLDGVQGHPARVVLYKNAVSNNHVRVGTGLERKSTRVEISHPSPISEPNSDLSCKVRGDYKYLYACGRRITIELPFKAQTEYQAKLLLQNGVAVGIGR</sequence>
<protein>
    <recommendedName>
        <fullName evidence="4">Curli production assembly/transport component CsgG</fullName>
    </recommendedName>
</protein>
<keyword evidence="3" id="KW-1185">Reference proteome</keyword>